<dbReference type="InterPro" id="IPR036388">
    <property type="entry name" value="WH-like_DNA-bd_sf"/>
</dbReference>
<dbReference type="Proteomes" id="UP000326912">
    <property type="component" value="Unassembled WGS sequence"/>
</dbReference>
<keyword evidence="5" id="KW-1185">Reference proteome</keyword>
<gene>
    <name evidence="4" type="ORF">KDW_17460</name>
</gene>
<dbReference type="InterPro" id="IPR001867">
    <property type="entry name" value="OmpR/PhoB-type_DNA-bd"/>
</dbReference>
<evidence type="ECO:0000259" key="3">
    <source>
        <dbReference type="PROSITE" id="PS51755"/>
    </source>
</evidence>
<dbReference type="Pfam" id="PF00486">
    <property type="entry name" value="Trans_reg_C"/>
    <property type="match status" value="1"/>
</dbReference>
<dbReference type="GO" id="GO:0003677">
    <property type="term" value="F:DNA binding"/>
    <property type="evidence" value="ECO:0007669"/>
    <property type="project" value="UniProtKB-UniRule"/>
</dbReference>
<dbReference type="EMBL" id="BKZW01000001">
    <property type="protein sequence ID" value="GER87584.1"/>
    <property type="molecule type" value="Genomic_DNA"/>
</dbReference>
<dbReference type="AlphaFoldDB" id="A0A5J4KEC0"/>
<evidence type="ECO:0000313" key="5">
    <source>
        <dbReference type="Proteomes" id="UP000326912"/>
    </source>
</evidence>
<organism evidence="4 5">
    <name type="scientific">Dictyobacter vulcani</name>
    <dbReference type="NCBI Taxonomy" id="2607529"/>
    <lineage>
        <taxon>Bacteria</taxon>
        <taxon>Bacillati</taxon>
        <taxon>Chloroflexota</taxon>
        <taxon>Ktedonobacteria</taxon>
        <taxon>Ktedonobacterales</taxon>
        <taxon>Dictyobacteraceae</taxon>
        <taxon>Dictyobacter</taxon>
    </lineage>
</organism>
<keyword evidence="1 2" id="KW-0238">DNA-binding</keyword>
<dbReference type="InterPro" id="IPR016032">
    <property type="entry name" value="Sig_transdc_resp-reg_C-effctor"/>
</dbReference>
<feature type="domain" description="OmpR/PhoB-type" evidence="3">
    <location>
        <begin position="1"/>
        <end position="83"/>
    </location>
</feature>
<dbReference type="GO" id="GO:0006355">
    <property type="term" value="P:regulation of DNA-templated transcription"/>
    <property type="evidence" value="ECO:0007669"/>
    <property type="project" value="InterPro"/>
</dbReference>
<name>A0A5J4KEC0_9CHLR</name>
<evidence type="ECO:0000256" key="1">
    <source>
        <dbReference type="ARBA" id="ARBA00023125"/>
    </source>
</evidence>
<comment type="caution">
    <text evidence="4">The sequence shown here is derived from an EMBL/GenBank/DDBJ whole genome shotgun (WGS) entry which is preliminary data.</text>
</comment>
<accession>A0A5J4KEC0</accession>
<dbReference type="CDD" id="cd00383">
    <property type="entry name" value="trans_reg_C"/>
    <property type="match status" value="1"/>
</dbReference>
<evidence type="ECO:0000313" key="4">
    <source>
        <dbReference type="EMBL" id="GER87584.1"/>
    </source>
</evidence>
<sequence length="89" mass="10721">MIVRGRKVVLRPTEYRLLYHLVSNAGRLLTHETLLSKVWGREYRDESHYLRLYITYLRQKLEKDPAHPHYILTERGVGYRFKELADGHK</sequence>
<dbReference type="PROSITE" id="PS51755">
    <property type="entry name" value="OMPR_PHOB"/>
    <property type="match status" value="1"/>
</dbReference>
<feature type="DNA-binding region" description="OmpR/PhoB-type" evidence="2">
    <location>
        <begin position="1"/>
        <end position="83"/>
    </location>
</feature>
<evidence type="ECO:0000256" key="2">
    <source>
        <dbReference type="PROSITE-ProRule" id="PRU01091"/>
    </source>
</evidence>
<protein>
    <recommendedName>
        <fullName evidence="3">OmpR/PhoB-type domain-containing protein</fullName>
    </recommendedName>
</protein>
<dbReference type="Gene3D" id="1.10.10.10">
    <property type="entry name" value="Winged helix-like DNA-binding domain superfamily/Winged helix DNA-binding domain"/>
    <property type="match status" value="1"/>
</dbReference>
<reference evidence="4 5" key="1">
    <citation type="submission" date="2019-10" db="EMBL/GenBank/DDBJ databases">
        <title>Dictyobacter vulcani sp. nov., within the class Ktedonobacteria, isolated from soil of volcanic Mt. Zao.</title>
        <authorList>
            <person name="Zheng Y."/>
            <person name="Wang C.M."/>
            <person name="Sakai Y."/>
            <person name="Abe K."/>
            <person name="Yokota A."/>
            <person name="Yabe S."/>
        </authorList>
    </citation>
    <scope>NUCLEOTIDE SEQUENCE [LARGE SCALE GENOMIC DNA]</scope>
    <source>
        <strain evidence="4 5">W12</strain>
    </source>
</reference>
<dbReference type="SMART" id="SM00862">
    <property type="entry name" value="Trans_reg_C"/>
    <property type="match status" value="1"/>
</dbReference>
<dbReference type="SUPFAM" id="SSF46894">
    <property type="entry name" value="C-terminal effector domain of the bipartite response regulators"/>
    <property type="match status" value="1"/>
</dbReference>
<proteinExistence type="predicted"/>
<dbReference type="GO" id="GO:0000160">
    <property type="term" value="P:phosphorelay signal transduction system"/>
    <property type="evidence" value="ECO:0007669"/>
    <property type="project" value="InterPro"/>
</dbReference>